<evidence type="ECO:0000259" key="1">
    <source>
        <dbReference type="Pfam" id="PF12146"/>
    </source>
</evidence>
<dbReference type="Proteomes" id="UP000052022">
    <property type="component" value="Unassembled WGS sequence"/>
</dbReference>
<dbReference type="OrthoDB" id="5416147at2"/>
<dbReference type="Pfam" id="PF12146">
    <property type="entry name" value="Hydrolase_4"/>
    <property type="match status" value="1"/>
</dbReference>
<dbReference type="EC" id="3.1.1.23" evidence="2"/>
<accession>A0A0P1GXD2</accession>
<proteinExistence type="predicted"/>
<dbReference type="SUPFAM" id="SSF53474">
    <property type="entry name" value="alpha/beta-Hydrolases"/>
    <property type="match status" value="1"/>
</dbReference>
<keyword evidence="3" id="KW-1185">Reference proteome</keyword>
<protein>
    <submittedName>
        <fullName evidence="2">Thermostable monoacylglycerol lipase</fullName>
        <ecNumber evidence="2">3.1.1.23</ecNumber>
    </submittedName>
</protein>
<evidence type="ECO:0000313" key="3">
    <source>
        <dbReference type="Proteomes" id="UP000052022"/>
    </source>
</evidence>
<dbReference type="InterPro" id="IPR029058">
    <property type="entry name" value="AB_hydrolase_fold"/>
</dbReference>
<evidence type="ECO:0000313" key="2">
    <source>
        <dbReference type="EMBL" id="CUH81197.1"/>
    </source>
</evidence>
<dbReference type="InterPro" id="IPR022742">
    <property type="entry name" value="Hydrolase_4"/>
</dbReference>
<reference evidence="2 3" key="1">
    <citation type="submission" date="2015-09" db="EMBL/GenBank/DDBJ databases">
        <authorList>
            <consortium name="Swine Surveillance"/>
        </authorList>
    </citation>
    <scope>NUCLEOTIDE SEQUENCE [LARGE SCALE GENOMIC DNA]</scope>
    <source>
        <strain evidence="2 3">CECT 7557</strain>
    </source>
</reference>
<dbReference type="GO" id="GO:0047372">
    <property type="term" value="F:monoacylglycerol lipase activity"/>
    <property type="evidence" value="ECO:0007669"/>
    <property type="project" value="UniProtKB-EC"/>
</dbReference>
<dbReference type="STRING" id="928856.SAMN04488049_102125"/>
<organism evidence="2 3">
    <name type="scientific">Tritonibacter multivorans</name>
    <dbReference type="NCBI Taxonomy" id="928856"/>
    <lineage>
        <taxon>Bacteria</taxon>
        <taxon>Pseudomonadati</taxon>
        <taxon>Pseudomonadota</taxon>
        <taxon>Alphaproteobacteria</taxon>
        <taxon>Rhodobacterales</taxon>
        <taxon>Paracoccaceae</taxon>
        <taxon>Tritonibacter</taxon>
    </lineage>
</organism>
<dbReference type="AlphaFoldDB" id="A0A0P1GXD2"/>
<name>A0A0P1GXD2_9RHOB</name>
<feature type="domain" description="Serine aminopeptidase S33" evidence="1">
    <location>
        <begin position="85"/>
        <end position="285"/>
    </location>
</feature>
<dbReference type="EMBL" id="CYSD01000042">
    <property type="protein sequence ID" value="CUH81197.1"/>
    <property type="molecule type" value="Genomic_DNA"/>
</dbReference>
<dbReference type="RefSeq" id="WP_058291285.1">
    <property type="nucleotide sequence ID" value="NZ_CYSD01000042.1"/>
</dbReference>
<sequence length="333" mass="35414">MRRALKIMGRGVLGLGLGLGVAAAALFAFGPYEPVDLEVSFDDSQLDGGVDAYFQQVEAGFSDITPGVEKRVVWAGVSEAKTPVSVLYVHGFSATSEEIRPVPDRVAAALGANLVFTRLAGHGRGSAAMAEPTVQDWMQDVAEALAVARHVGERVVVMSTSTGGTLMALAELDPELKRAIAAQIFVSPNFALQGSMDKVLSLPAARYWGPIVAGAERAFEPANTEHGRYWTTTYPTVALMPMAAAVQTVQKQDWSRATTPALFWFSPEDWVVDASVTADLAAQWGGDSTVGHPDLSAGDDPYSHVIAGDIMSPHATDQAVRAMVDWLQSEGIE</sequence>
<dbReference type="Gene3D" id="3.40.50.1820">
    <property type="entry name" value="alpha/beta hydrolase"/>
    <property type="match status" value="1"/>
</dbReference>
<keyword evidence="2" id="KW-0378">Hydrolase</keyword>
<gene>
    <name evidence="2" type="ORF">TRM7557_03289</name>
</gene>